<evidence type="ECO:0000256" key="2">
    <source>
        <dbReference type="SAM" id="Phobius"/>
    </source>
</evidence>
<dbReference type="AlphaFoldDB" id="A0A9D2H9L8"/>
<proteinExistence type="predicted"/>
<reference evidence="3" key="2">
    <citation type="submission" date="2021-04" db="EMBL/GenBank/DDBJ databases">
        <authorList>
            <person name="Gilroy R."/>
        </authorList>
    </citation>
    <scope>NUCLEOTIDE SEQUENCE</scope>
    <source>
        <strain evidence="3">ChiSjej2B20-11307</strain>
    </source>
</reference>
<evidence type="ECO:0000256" key="1">
    <source>
        <dbReference type="SAM" id="MobiDB-lite"/>
    </source>
</evidence>
<dbReference type="Proteomes" id="UP000824223">
    <property type="component" value="Unassembled WGS sequence"/>
</dbReference>
<organism evidence="3 4">
    <name type="scientific">Candidatus Mediterraneibacter pullicola</name>
    <dbReference type="NCBI Taxonomy" id="2838682"/>
    <lineage>
        <taxon>Bacteria</taxon>
        <taxon>Bacillati</taxon>
        <taxon>Bacillota</taxon>
        <taxon>Clostridia</taxon>
        <taxon>Lachnospirales</taxon>
        <taxon>Lachnospiraceae</taxon>
        <taxon>Mediterraneibacter</taxon>
    </lineage>
</organism>
<feature type="compositionally biased region" description="Basic and acidic residues" evidence="1">
    <location>
        <begin position="109"/>
        <end position="144"/>
    </location>
</feature>
<dbReference type="InterPro" id="IPR021338">
    <property type="entry name" value="DUF2953"/>
</dbReference>
<name>A0A9D2H9L8_9FIRM</name>
<feature type="transmembrane region" description="Helical" evidence="2">
    <location>
        <begin position="12"/>
        <end position="37"/>
    </location>
</feature>
<gene>
    <name evidence="3" type="ORF">H9798_04615</name>
</gene>
<keyword evidence="2" id="KW-0812">Transmembrane</keyword>
<sequence length="301" mass="35345">MLHIILLILKIFGFLILGILAFVLLVFFVVLLSPFTYRLEASVENTRESMRGGLKFHWLFRLVSGRVSYTDGEMSWRLRIAWKSFGSGADAGKDSSGGDEKTVSWQALPEKKHAAGEETRKQEQKKREEKEKKEEERREKEPKKKPEKKKRPSLSEKLKEFWGKIKYTFQKFCDNIRTLEKKKDKLLSFIENETHHNAFLRAIKEIRRFLQSLKPRKADIWFEFGFEDPALTGYALALLSMIYPSIGEFTRLQPDFEHKVLRGKADIKGRIRAIHALVLAWNMLLDKNVRATYRHIRNFKL</sequence>
<dbReference type="Pfam" id="PF11167">
    <property type="entry name" value="DUF2953"/>
    <property type="match status" value="1"/>
</dbReference>
<protein>
    <submittedName>
        <fullName evidence="3">DUF2953 domain-containing protein</fullName>
    </submittedName>
</protein>
<keyword evidence="2" id="KW-0472">Membrane</keyword>
<reference evidence="3" key="1">
    <citation type="journal article" date="2021" name="PeerJ">
        <title>Extensive microbial diversity within the chicken gut microbiome revealed by metagenomics and culture.</title>
        <authorList>
            <person name="Gilroy R."/>
            <person name="Ravi A."/>
            <person name="Getino M."/>
            <person name="Pursley I."/>
            <person name="Horton D.L."/>
            <person name="Alikhan N.F."/>
            <person name="Baker D."/>
            <person name="Gharbi K."/>
            <person name="Hall N."/>
            <person name="Watson M."/>
            <person name="Adriaenssens E.M."/>
            <person name="Foster-Nyarko E."/>
            <person name="Jarju S."/>
            <person name="Secka A."/>
            <person name="Antonio M."/>
            <person name="Oren A."/>
            <person name="Chaudhuri R.R."/>
            <person name="La Ragione R."/>
            <person name="Hildebrand F."/>
            <person name="Pallen M.J."/>
        </authorList>
    </citation>
    <scope>NUCLEOTIDE SEQUENCE</scope>
    <source>
        <strain evidence="3">ChiSjej2B20-11307</strain>
    </source>
</reference>
<comment type="caution">
    <text evidence="3">The sequence shown here is derived from an EMBL/GenBank/DDBJ whole genome shotgun (WGS) entry which is preliminary data.</text>
</comment>
<evidence type="ECO:0000313" key="3">
    <source>
        <dbReference type="EMBL" id="HJA06417.1"/>
    </source>
</evidence>
<keyword evidence="2" id="KW-1133">Transmembrane helix</keyword>
<feature type="region of interest" description="Disordered" evidence="1">
    <location>
        <begin position="91"/>
        <end position="152"/>
    </location>
</feature>
<evidence type="ECO:0000313" key="4">
    <source>
        <dbReference type="Proteomes" id="UP000824223"/>
    </source>
</evidence>
<accession>A0A9D2H9L8</accession>
<dbReference type="EMBL" id="DXAK01000022">
    <property type="protein sequence ID" value="HJA06417.1"/>
    <property type="molecule type" value="Genomic_DNA"/>
</dbReference>
<feature type="compositionally biased region" description="Basic and acidic residues" evidence="1">
    <location>
        <begin position="91"/>
        <end position="102"/>
    </location>
</feature>